<dbReference type="RefSeq" id="XP_024944120.1">
    <property type="nucleotide sequence ID" value="XM_025088352.1"/>
</dbReference>
<keyword evidence="1" id="KW-1185">Reference proteome</keyword>
<evidence type="ECO:0000313" key="2">
    <source>
        <dbReference type="RefSeq" id="XP_024944120.1"/>
    </source>
</evidence>
<dbReference type="Proteomes" id="UP000694920">
    <property type="component" value="Unplaced"/>
</dbReference>
<evidence type="ECO:0000313" key="1">
    <source>
        <dbReference type="Proteomes" id="UP000694920"/>
    </source>
</evidence>
<dbReference type="GeneID" id="107271116"/>
<protein>
    <submittedName>
        <fullName evidence="2">Uncharacterized protein LOC107271116 isoform X1</fullName>
    </submittedName>
</protein>
<gene>
    <name evidence="2" type="primary">LOC107271116</name>
</gene>
<reference evidence="2" key="1">
    <citation type="submission" date="2025-08" db="UniProtKB">
        <authorList>
            <consortium name="RefSeq"/>
        </authorList>
    </citation>
    <scope>IDENTIFICATION</scope>
</reference>
<sequence>MELREMNVATADETAELLPSRHDDNESYFMEYAIQKEIINRNRCPASRRLLSQTAHLADFNVANSNHHQKESPCAGISIIHTSGPNWPPSRKREEARALENLRKRVEQSKLFKANQISDPGGSSASTSTGLNTEQLQQLDNRPKLLKKVTSSIFYGKRTIHCLKILHLKSVLMKPLGKTIENIKEARWCTLKDFNYCFTYINYFFQTPSGQSSIYATTAPLPFCSCITIINKFAYFRDCYYISYIMQYRIKSNETLFIFFNSFMSDKQASSFVIPLLFSDT</sequence>
<dbReference type="AlphaFoldDB" id="A0AAJ7W4D6"/>
<proteinExistence type="predicted"/>
<accession>A0AAJ7W4D6</accession>
<name>A0AAJ7W4D6_CEPCN</name>
<organism evidence="1 2">
    <name type="scientific">Cephus cinctus</name>
    <name type="common">Wheat stem sawfly</name>
    <dbReference type="NCBI Taxonomy" id="211228"/>
    <lineage>
        <taxon>Eukaryota</taxon>
        <taxon>Metazoa</taxon>
        <taxon>Ecdysozoa</taxon>
        <taxon>Arthropoda</taxon>
        <taxon>Hexapoda</taxon>
        <taxon>Insecta</taxon>
        <taxon>Pterygota</taxon>
        <taxon>Neoptera</taxon>
        <taxon>Endopterygota</taxon>
        <taxon>Hymenoptera</taxon>
        <taxon>Cephoidea</taxon>
        <taxon>Cephidae</taxon>
        <taxon>Cephus</taxon>
    </lineage>
</organism>